<comment type="caution">
    <text evidence="1">The sequence shown here is derived from an EMBL/GenBank/DDBJ whole genome shotgun (WGS) entry which is preliminary data.</text>
</comment>
<sequence length="65" mass="6916">MMTDTIDPVGRIDEQDDEQQVAQRLVAQARAEGVDLVGPDGLLTGLTTRVLGNGTGRRVDRAPGL</sequence>
<accession>A0A561DVM7</accession>
<dbReference type="Proteomes" id="UP000318297">
    <property type="component" value="Unassembled WGS sequence"/>
</dbReference>
<dbReference type="AlphaFoldDB" id="A0A561DVM7"/>
<evidence type="ECO:0000313" key="2">
    <source>
        <dbReference type="Proteomes" id="UP000318297"/>
    </source>
</evidence>
<gene>
    <name evidence="1" type="ORF">BKA23_3436</name>
</gene>
<organism evidence="1 2">
    <name type="scientific">Rudaeicoccus suwonensis</name>
    <dbReference type="NCBI Taxonomy" id="657409"/>
    <lineage>
        <taxon>Bacteria</taxon>
        <taxon>Bacillati</taxon>
        <taxon>Actinomycetota</taxon>
        <taxon>Actinomycetes</taxon>
        <taxon>Micrococcales</taxon>
        <taxon>Dermacoccaceae</taxon>
        <taxon>Rudaeicoccus</taxon>
    </lineage>
</organism>
<protein>
    <submittedName>
        <fullName evidence="1">Uncharacterized protein</fullName>
    </submittedName>
</protein>
<keyword evidence="2" id="KW-1185">Reference proteome</keyword>
<proteinExistence type="predicted"/>
<name>A0A561DVM7_9MICO</name>
<reference evidence="1 2" key="1">
    <citation type="submission" date="2019-06" db="EMBL/GenBank/DDBJ databases">
        <title>Sequencing the genomes of 1000 actinobacteria strains.</title>
        <authorList>
            <person name="Klenk H.-P."/>
        </authorList>
    </citation>
    <scope>NUCLEOTIDE SEQUENCE [LARGE SCALE GENOMIC DNA]</scope>
    <source>
        <strain evidence="1 2">DSM 19560</strain>
    </source>
</reference>
<evidence type="ECO:0000313" key="1">
    <source>
        <dbReference type="EMBL" id="TWE07418.1"/>
    </source>
</evidence>
<dbReference type="EMBL" id="VIVQ01000005">
    <property type="protein sequence ID" value="TWE07418.1"/>
    <property type="molecule type" value="Genomic_DNA"/>
</dbReference>